<keyword evidence="8 10" id="KW-0472">Membrane</keyword>
<evidence type="ECO:0000256" key="4">
    <source>
        <dbReference type="ARBA" id="ARBA00022692"/>
    </source>
</evidence>
<keyword evidence="4 10" id="KW-0812">Transmembrane</keyword>
<feature type="transmembrane region" description="Helical" evidence="10">
    <location>
        <begin position="25"/>
        <end position="46"/>
    </location>
</feature>
<comment type="catalytic activity">
    <reaction evidence="10">
        <text>a very-long-chain acyl-CoA + malonyl-CoA + H(+) = a very-long-chain 3-oxoacyl-CoA + CO2 + CoA</text>
        <dbReference type="Rhea" id="RHEA:32727"/>
        <dbReference type="ChEBI" id="CHEBI:15378"/>
        <dbReference type="ChEBI" id="CHEBI:16526"/>
        <dbReference type="ChEBI" id="CHEBI:57287"/>
        <dbReference type="ChEBI" id="CHEBI:57384"/>
        <dbReference type="ChEBI" id="CHEBI:90725"/>
        <dbReference type="ChEBI" id="CHEBI:90736"/>
        <dbReference type="EC" id="2.3.1.199"/>
    </reaction>
</comment>
<evidence type="ECO:0000313" key="12">
    <source>
        <dbReference type="Proteomes" id="UP001497382"/>
    </source>
</evidence>
<dbReference type="PANTHER" id="PTHR11157">
    <property type="entry name" value="FATTY ACID ACYL TRANSFERASE-RELATED"/>
    <property type="match status" value="1"/>
</dbReference>
<comment type="subcellular location">
    <subcellularLocation>
        <location evidence="1">Membrane</location>
        <topology evidence="1">Multi-pass membrane protein</topology>
    </subcellularLocation>
</comment>
<reference evidence="11 12" key="1">
    <citation type="submission" date="2024-04" db="EMBL/GenBank/DDBJ databases">
        <authorList>
            <person name="Rising A."/>
            <person name="Reimegard J."/>
            <person name="Sonavane S."/>
            <person name="Akerstrom W."/>
            <person name="Nylinder S."/>
            <person name="Hedman E."/>
            <person name="Kallberg Y."/>
        </authorList>
    </citation>
    <scope>NUCLEOTIDE SEQUENCE [LARGE SCALE GENOMIC DNA]</scope>
</reference>
<evidence type="ECO:0000256" key="1">
    <source>
        <dbReference type="ARBA" id="ARBA00004141"/>
    </source>
</evidence>
<sequence>MISSSLHNFFFNEDVENKLISTNRYILPSIVIVYALFVTWIGPSYMKNRKPYTLRGILVAYNFLEVIINTFIAFRVSHFMLNNTDLYCPSNIEEKVLFSQRFQHLGWLIFLNKAFDLFDTVFFVLRKKQNQVTTLHVVHHALMPLFCWLGLRNLHFGGFYLAVGLGMNAVIHTFMYLYYGLSALGPNMTKYLWWKKYITILQIVQFAIFLVYMSIGFLNGCEQPGKMEITIFVFVSFMLVLFINFYKQCK</sequence>
<evidence type="ECO:0000256" key="6">
    <source>
        <dbReference type="ARBA" id="ARBA00022989"/>
    </source>
</evidence>
<organism evidence="11 12">
    <name type="scientific">Larinioides sclopetarius</name>
    <dbReference type="NCBI Taxonomy" id="280406"/>
    <lineage>
        <taxon>Eukaryota</taxon>
        <taxon>Metazoa</taxon>
        <taxon>Ecdysozoa</taxon>
        <taxon>Arthropoda</taxon>
        <taxon>Chelicerata</taxon>
        <taxon>Arachnida</taxon>
        <taxon>Araneae</taxon>
        <taxon>Araneomorphae</taxon>
        <taxon>Entelegynae</taxon>
        <taxon>Araneoidea</taxon>
        <taxon>Araneidae</taxon>
        <taxon>Larinioides</taxon>
    </lineage>
</organism>
<feature type="transmembrane region" description="Helical" evidence="10">
    <location>
        <begin position="229"/>
        <end position="246"/>
    </location>
</feature>
<dbReference type="AlphaFoldDB" id="A0AAV2BQA9"/>
<evidence type="ECO:0000256" key="7">
    <source>
        <dbReference type="ARBA" id="ARBA00023098"/>
    </source>
</evidence>
<dbReference type="Proteomes" id="UP001497382">
    <property type="component" value="Unassembled WGS sequence"/>
</dbReference>
<evidence type="ECO:0000256" key="8">
    <source>
        <dbReference type="ARBA" id="ARBA00023136"/>
    </source>
</evidence>
<comment type="caution">
    <text evidence="11">The sequence shown here is derived from an EMBL/GenBank/DDBJ whole genome shotgun (WGS) entry which is preliminary data.</text>
</comment>
<evidence type="ECO:0000256" key="10">
    <source>
        <dbReference type="RuleBase" id="RU361115"/>
    </source>
</evidence>
<evidence type="ECO:0000256" key="5">
    <source>
        <dbReference type="ARBA" id="ARBA00022832"/>
    </source>
</evidence>
<feature type="transmembrane region" description="Helical" evidence="10">
    <location>
        <begin position="132"/>
        <end position="151"/>
    </location>
</feature>
<dbReference type="Pfam" id="PF01151">
    <property type="entry name" value="ELO"/>
    <property type="match status" value="1"/>
</dbReference>
<protein>
    <recommendedName>
        <fullName evidence="10">Elongation of very long chain fatty acids protein</fullName>
        <ecNumber evidence="10">2.3.1.199</ecNumber>
    </recommendedName>
    <alternativeName>
        <fullName evidence="10">Very-long-chain 3-oxoacyl-CoA synthase</fullName>
    </alternativeName>
</protein>
<name>A0AAV2BQA9_9ARAC</name>
<dbReference type="GO" id="GO:0005789">
    <property type="term" value="C:endoplasmic reticulum membrane"/>
    <property type="evidence" value="ECO:0007669"/>
    <property type="project" value="TreeGrafter"/>
</dbReference>
<evidence type="ECO:0000256" key="2">
    <source>
        <dbReference type="ARBA" id="ARBA00022516"/>
    </source>
</evidence>
<keyword evidence="2 10" id="KW-0444">Lipid biosynthesis</keyword>
<dbReference type="GO" id="GO:0030148">
    <property type="term" value="P:sphingolipid biosynthetic process"/>
    <property type="evidence" value="ECO:0007669"/>
    <property type="project" value="TreeGrafter"/>
</dbReference>
<dbReference type="EC" id="2.3.1.199" evidence="10"/>
<keyword evidence="7 10" id="KW-0443">Lipid metabolism</keyword>
<dbReference type="InterPro" id="IPR002076">
    <property type="entry name" value="ELO_fam"/>
</dbReference>
<evidence type="ECO:0000256" key="3">
    <source>
        <dbReference type="ARBA" id="ARBA00022679"/>
    </source>
</evidence>
<dbReference type="GO" id="GO:0009922">
    <property type="term" value="F:fatty acid elongase activity"/>
    <property type="evidence" value="ECO:0007669"/>
    <property type="project" value="UniProtKB-EC"/>
</dbReference>
<accession>A0AAV2BQA9</accession>
<feature type="transmembrane region" description="Helical" evidence="10">
    <location>
        <begin position="58"/>
        <end position="77"/>
    </location>
</feature>
<keyword evidence="5 10" id="KW-0276">Fatty acid metabolism</keyword>
<dbReference type="PANTHER" id="PTHR11157:SF126">
    <property type="entry name" value="ELONGATION OF VERY LONG CHAIN FATTY ACIDS PROTEIN"/>
    <property type="match status" value="1"/>
</dbReference>
<keyword evidence="9 10" id="KW-0275">Fatty acid biosynthesis</keyword>
<dbReference type="EMBL" id="CAXIEN010000432">
    <property type="protein sequence ID" value="CAL1297619.1"/>
    <property type="molecule type" value="Genomic_DNA"/>
</dbReference>
<dbReference type="GO" id="GO:0042761">
    <property type="term" value="P:very long-chain fatty acid biosynthetic process"/>
    <property type="evidence" value="ECO:0007669"/>
    <property type="project" value="TreeGrafter"/>
</dbReference>
<feature type="transmembrane region" description="Helical" evidence="10">
    <location>
        <begin position="157"/>
        <end position="179"/>
    </location>
</feature>
<proteinExistence type="inferred from homology"/>
<dbReference type="GO" id="GO:0034625">
    <property type="term" value="P:fatty acid elongation, monounsaturated fatty acid"/>
    <property type="evidence" value="ECO:0007669"/>
    <property type="project" value="TreeGrafter"/>
</dbReference>
<keyword evidence="3 10" id="KW-0808">Transferase</keyword>
<evidence type="ECO:0000313" key="11">
    <source>
        <dbReference type="EMBL" id="CAL1297619.1"/>
    </source>
</evidence>
<feature type="transmembrane region" description="Helical" evidence="10">
    <location>
        <begin position="200"/>
        <end position="217"/>
    </location>
</feature>
<comment type="similarity">
    <text evidence="10">Belongs to the ELO family.</text>
</comment>
<dbReference type="GO" id="GO:0019367">
    <property type="term" value="P:fatty acid elongation, saturated fatty acid"/>
    <property type="evidence" value="ECO:0007669"/>
    <property type="project" value="TreeGrafter"/>
</dbReference>
<evidence type="ECO:0000256" key="9">
    <source>
        <dbReference type="ARBA" id="ARBA00023160"/>
    </source>
</evidence>
<dbReference type="GO" id="GO:0034626">
    <property type="term" value="P:fatty acid elongation, polyunsaturated fatty acid"/>
    <property type="evidence" value="ECO:0007669"/>
    <property type="project" value="TreeGrafter"/>
</dbReference>
<keyword evidence="12" id="KW-1185">Reference proteome</keyword>
<keyword evidence="6 10" id="KW-1133">Transmembrane helix</keyword>
<gene>
    <name evidence="11" type="ORF">LARSCL_LOCUS20405</name>
</gene>